<keyword evidence="3" id="KW-1185">Reference proteome</keyword>
<accession>A0A4R1XNL2</accession>
<sequence length="44" mass="5101">MTKPLRGFKIFISVMIIGLLLLSISLWLQTPDLFIYFNQAFCAH</sequence>
<reference evidence="2 3" key="1">
    <citation type="submission" date="2019-03" db="EMBL/GenBank/DDBJ databases">
        <title>Genomic analyses of the natural microbiome of Caenorhabditis elegans.</title>
        <authorList>
            <person name="Samuel B."/>
        </authorList>
    </citation>
    <scope>NUCLEOTIDE SEQUENCE [LARGE SCALE GENOMIC DNA]</scope>
    <source>
        <strain evidence="2 3">JUb89</strain>
    </source>
</reference>
<evidence type="ECO:0000313" key="2">
    <source>
        <dbReference type="EMBL" id="TCM65236.1"/>
    </source>
</evidence>
<dbReference type="EMBL" id="SLVJ01000015">
    <property type="protein sequence ID" value="TCM65236.1"/>
    <property type="molecule type" value="Genomic_DNA"/>
</dbReference>
<evidence type="ECO:0008006" key="4">
    <source>
        <dbReference type="Google" id="ProtNLM"/>
    </source>
</evidence>
<organism evidence="2 3">
    <name type="scientific">Acinetobacter calcoaceticus</name>
    <dbReference type="NCBI Taxonomy" id="471"/>
    <lineage>
        <taxon>Bacteria</taxon>
        <taxon>Pseudomonadati</taxon>
        <taxon>Pseudomonadota</taxon>
        <taxon>Gammaproteobacteria</taxon>
        <taxon>Moraxellales</taxon>
        <taxon>Moraxellaceae</taxon>
        <taxon>Acinetobacter</taxon>
        <taxon>Acinetobacter calcoaceticus/baumannii complex</taxon>
    </lineage>
</organism>
<evidence type="ECO:0000313" key="3">
    <source>
        <dbReference type="Proteomes" id="UP000294963"/>
    </source>
</evidence>
<keyword evidence="1" id="KW-0472">Membrane</keyword>
<gene>
    <name evidence="2" type="ORF">EC844_11574</name>
</gene>
<proteinExistence type="predicted"/>
<comment type="caution">
    <text evidence="2">The sequence shown here is derived from an EMBL/GenBank/DDBJ whole genome shotgun (WGS) entry which is preliminary data.</text>
</comment>
<dbReference type="AlphaFoldDB" id="A0A4R1XNL2"/>
<protein>
    <recommendedName>
        <fullName evidence="4">Signal pepetide</fullName>
    </recommendedName>
</protein>
<feature type="transmembrane region" description="Helical" evidence="1">
    <location>
        <begin position="7"/>
        <end position="28"/>
    </location>
</feature>
<keyword evidence="1" id="KW-0812">Transmembrane</keyword>
<dbReference type="Proteomes" id="UP000294963">
    <property type="component" value="Unassembled WGS sequence"/>
</dbReference>
<name>A0A4R1XNL2_ACICA</name>
<evidence type="ECO:0000256" key="1">
    <source>
        <dbReference type="SAM" id="Phobius"/>
    </source>
</evidence>
<keyword evidence="1" id="KW-1133">Transmembrane helix</keyword>